<organism evidence="1 2">
    <name type="scientific">Shimia isoporae</name>
    <dbReference type="NCBI Taxonomy" id="647720"/>
    <lineage>
        <taxon>Bacteria</taxon>
        <taxon>Pseudomonadati</taxon>
        <taxon>Pseudomonadota</taxon>
        <taxon>Alphaproteobacteria</taxon>
        <taxon>Rhodobacterales</taxon>
        <taxon>Roseobacteraceae</taxon>
    </lineage>
</organism>
<dbReference type="Proteomes" id="UP000295673">
    <property type="component" value="Unassembled WGS sequence"/>
</dbReference>
<sequence>MWGLEKTCARPFAGAIAPSARRNPQVAAKQKWAKHHRSGSHLGLCAQINFSVIQLLTPERARHV</sequence>
<comment type="caution">
    <text evidence="1">The sequence shown here is derived from an EMBL/GenBank/DDBJ whole genome shotgun (WGS) entry which is preliminary data.</text>
</comment>
<dbReference type="EMBL" id="SMGR01000002">
    <property type="protein sequence ID" value="TCL01112.1"/>
    <property type="molecule type" value="Genomic_DNA"/>
</dbReference>
<evidence type="ECO:0000313" key="1">
    <source>
        <dbReference type="EMBL" id="TCL01112.1"/>
    </source>
</evidence>
<proteinExistence type="predicted"/>
<protein>
    <submittedName>
        <fullName evidence="1">Uncharacterized protein</fullName>
    </submittedName>
</protein>
<gene>
    <name evidence="1" type="ORF">BXY66_2420</name>
</gene>
<dbReference type="AlphaFoldDB" id="A0A4R1N514"/>
<keyword evidence="2" id="KW-1185">Reference proteome</keyword>
<name>A0A4R1N514_9RHOB</name>
<evidence type="ECO:0000313" key="2">
    <source>
        <dbReference type="Proteomes" id="UP000295673"/>
    </source>
</evidence>
<accession>A0A4R1N514</accession>
<reference evidence="1 2" key="1">
    <citation type="submission" date="2019-03" db="EMBL/GenBank/DDBJ databases">
        <title>Genomic Encyclopedia of Archaeal and Bacterial Type Strains, Phase II (KMG-II): from individual species to whole genera.</title>
        <authorList>
            <person name="Goeker M."/>
        </authorList>
    </citation>
    <scope>NUCLEOTIDE SEQUENCE [LARGE SCALE GENOMIC DNA]</scope>
    <source>
        <strain evidence="1 2">DSM 26433</strain>
    </source>
</reference>